<dbReference type="OrthoDB" id="170534at2157"/>
<keyword evidence="3" id="KW-1185">Reference proteome</keyword>
<dbReference type="InterPro" id="IPR006311">
    <property type="entry name" value="TAT_signal"/>
</dbReference>
<evidence type="ECO:0000313" key="3">
    <source>
        <dbReference type="Proteomes" id="UP000283805"/>
    </source>
</evidence>
<sequence length="352" mass="35669">MDSRRSLLRTVTGLVTGGAAVFGTAESAAARSGDTATARSETRNRGAATVTLEANRTAIRSAGRPEMLTPVVETLERRFDGVSLADFASATGTGHIAGGDLVAGTVVANGSIDADAVRSSLRRRGFAAVGDRNGVDRYATPDGPFAVGVADSRLVVGYDGRQTGGPSAGRTDGRSLHANGLARVDTVVQRSNRAAAVRGPASASSGSPATAARTVLEDGSENGDLTVTAAPDAGTRAQIRSVLADGRRSRSLAPILEHTASLGVSVSVEPDENGWSELTYGLVGDEELSVTTVREGLEGLATDADGIGSVHVEQRGPGIAVNCDVATGALLEAQLAAVGLEGAFDGHSIVGR</sequence>
<dbReference type="Proteomes" id="UP000283805">
    <property type="component" value="Unassembled WGS sequence"/>
</dbReference>
<evidence type="ECO:0000313" key="2">
    <source>
        <dbReference type="EMBL" id="RKD98294.1"/>
    </source>
</evidence>
<feature type="region of interest" description="Disordered" evidence="1">
    <location>
        <begin position="195"/>
        <end position="232"/>
    </location>
</feature>
<dbReference type="RefSeq" id="WP_120243733.1">
    <property type="nucleotide sequence ID" value="NZ_RAPO01000001.1"/>
</dbReference>
<name>A0A419WS34_9EURY</name>
<dbReference type="AlphaFoldDB" id="A0A419WS34"/>
<feature type="compositionally biased region" description="Low complexity" evidence="1">
    <location>
        <begin position="195"/>
        <end position="214"/>
    </location>
</feature>
<proteinExistence type="predicted"/>
<dbReference type="PROSITE" id="PS51318">
    <property type="entry name" value="TAT"/>
    <property type="match status" value="1"/>
</dbReference>
<protein>
    <submittedName>
        <fullName evidence="2">Uncharacterized protein</fullName>
    </submittedName>
</protein>
<comment type="caution">
    <text evidence="2">The sequence shown here is derived from an EMBL/GenBank/DDBJ whole genome shotgun (WGS) entry which is preliminary data.</text>
</comment>
<gene>
    <name evidence="2" type="ORF">ATJ93_1300</name>
</gene>
<evidence type="ECO:0000256" key="1">
    <source>
        <dbReference type="SAM" id="MobiDB-lite"/>
    </source>
</evidence>
<dbReference type="EMBL" id="RAPO01000001">
    <property type="protein sequence ID" value="RKD98294.1"/>
    <property type="molecule type" value="Genomic_DNA"/>
</dbReference>
<accession>A0A419WS34</accession>
<organism evidence="2 3">
    <name type="scientific">Halopiger aswanensis</name>
    <dbReference type="NCBI Taxonomy" id="148449"/>
    <lineage>
        <taxon>Archaea</taxon>
        <taxon>Methanobacteriati</taxon>
        <taxon>Methanobacteriota</taxon>
        <taxon>Stenosarchaea group</taxon>
        <taxon>Halobacteria</taxon>
        <taxon>Halobacteriales</taxon>
        <taxon>Natrialbaceae</taxon>
        <taxon>Halopiger</taxon>
    </lineage>
</organism>
<reference evidence="2 3" key="1">
    <citation type="submission" date="2018-09" db="EMBL/GenBank/DDBJ databases">
        <title>Genomic Encyclopedia of Archaeal and Bacterial Type Strains, Phase II (KMG-II): from individual species to whole genera.</title>
        <authorList>
            <person name="Goeker M."/>
        </authorList>
    </citation>
    <scope>NUCLEOTIDE SEQUENCE [LARGE SCALE GENOMIC DNA]</scope>
    <source>
        <strain evidence="2 3">DSM 13151</strain>
    </source>
</reference>